<evidence type="ECO:0000313" key="4">
    <source>
        <dbReference type="Proteomes" id="UP000477543"/>
    </source>
</evidence>
<feature type="region of interest" description="Disordered" evidence="1">
    <location>
        <begin position="233"/>
        <end position="275"/>
    </location>
</feature>
<keyword evidence="2" id="KW-0472">Membrane</keyword>
<evidence type="ECO:0000313" key="3">
    <source>
        <dbReference type="EMBL" id="NAZ16902.1"/>
    </source>
</evidence>
<feature type="transmembrane region" description="Helical" evidence="2">
    <location>
        <begin position="215"/>
        <end position="233"/>
    </location>
</feature>
<reference evidence="3 4" key="1">
    <citation type="submission" date="2020-01" db="EMBL/GenBank/DDBJ databases">
        <title>Glutamicibacter soli M275.</title>
        <authorList>
            <person name="Meng X."/>
        </authorList>
    </citation>
    <scope>NUCLEOTIDE SEQUENCE [LARGE SCALE GENOMIC DNA]</scope>
    <source>
        <strain evidence="3 4">M275</strain>
    </source>
</reference>
<feature type="transmembrane region" description="Helical" evidence="2">
    <location>
        <begin position="173"/>
        <end position="194"/>
    </location>
</feature>
<evidence type="ECO:0000256" key="2">
    <source>
        <dbReference type="SAM" id="Phobius"/>
    </source>
</evidence>
<accession>A0A6L9G4T0</accession>
<keyword evidence="2" id="KW-1133">Transmembrane helix</keyword>
<comment type="caution">
    <text evidence="3">The sequence shown here is derived from an EMBL/GenBank/DDBJ whole genome shotgun (WGS) entry which is preliminary data.</text>
</comment>
<sequence length="571" mass="60151">MRKVISVIAMLLGAAALIVGIGQKTFWAPPETVTATMPQFDGKAPLTLIESSVNSEKLAPVELVISGEGEFTASLGRSYDVEAWVGKTAHAAVTGIDTENHQMQASYVEGDATAPDPKNADIFFDSQTAQGTMTYRWTAPDAGDWSLLLAAGGKDAAPVDISVTYANDEAMPFALPLIIAGALLLVFGLALLVMRTAKPGAAAPAKAKSTTQNSVAAAAVVALAVSGVALPMAPSEDASQSPTQNATESASPSATEQASESAEASAPAEAEPTAFPVVTEEQLTRILGDVQKQIGNADEKRDKKLLESRAAGAFKYIRSSRYDILNDDIKVAKPLTLNTSVIRSAAVPNTSDASFPRVITVVTAKDSDAETLPQALTLVQATARDNYQVIFAEQMLPGASFPGIAVGDPSIKQLDANAKGLQQTPKDALKSLADVLTNEKSKNKDKFAESEFIKAIHAGQKTESQNANEAKVKYARTVTEGDTRVVSTPDGGAIVTGKLNQRAVFERTEDSDPLEGTDELTKKLLGKASSTGDVEINYAEPVMFYLPAEGSEDKIQLIAAEVVLLNVKEVK</sequence>
<dbReference type="EMBL" id="WYDN01000011">
    <property type="protein sequence ID" value="NAZ16902.1"/>
    <property type="molecule type" value="Genomic_DNA"/>
</dbReference>
<organism evidence="3 4">
    <name type="scientific">Glutamicibacter soli</name>
    <dbReference type="NCBI Taxonomy" id="453836"/>
    <lineage>
        <taxon>Bacteria</taxon>
        <taxon>Bacillati</taxon>
        <taxon>Actinomycetota</taxon>
        <taxon>Actinomycetes</taxon>
        <taxon>Micrococcales</taxon>
        <taxon>Micrococcaceae</taxon>
        <taxon>Glutamicibacter</taxon>
    </lineage>
</organism>
<gene>
    <name evidence="3" type="ORF">GT020_12650</name>
</gene>
<proteinExistence type="predicted"/>
<evidence type="ECO:0000256" key="1">
    <source>
        <dbReference type="SAM" id="MobiDB-lite"/>
    </source>
</evidence>
<protein>
    <submittedName>
        <fullName evidence="3">Uncharacterized protein</fullName>
    </submittedName>
</protein>
<feature type="compositionally biased region" description="Low complexity" evidence="1">
    <location>
        <begin position="246"/>
        <end position="274"/>
    </location>
</feature>
<keyword evidence="2" id="KW-0812">Transmembrane</keyword>
<name>A0A6L9G4T0_9MICC</name>
<dbReference type="AlphaFoldDB" id="A0A6L9G4T0"/>
<dbReference type="RefSeq" id="WP_161449485.1">
    <property type="nucleotide sequence ID" value="NZ_WYDN01000011.1"/>
</dbReference>
<dbReference type="Proteomes" id="UP000477543">
    <property type="component" value="Unassembled WGS sequence"/>
</dbReference>